<dbReference type="EMBL" id="JAZHFV010000001">
    <property type="protein sequence ID" value="MEX4006092.1"/>
    <property type="molecule type" value="Genomic_DNA"/>
</dbReference>
<evidence type="ECO:0000313" key="3">
    <source>
        <dbReference type="Proteomes" id="UP001559025"/>
    </source>
</evidence>
<organism evidence="2 3">
    <name type="scientific">Neoaquamicrobium sediminum</name>
    <dbReference type="NCBI Taxonomy" id="1849104"/>
    <lineage>
        <taxon>Bacteria</taxon>
        <taxon>Pseudomonadati</taxon>
        <taxon>Pseudomonadota</taxon>
        <taxon>Alphaproteobacteria</taxon>
        <taxon>Hyphomicrobiales</taxon>
        <taxon>Phyllobacteriaceae</taxon>
        <taxon>Neoaquamicrobium</taxon>
    </lineage>
</organism>
<dbReference type="InterPro" id="IPR050464">
    <property type="entry name" value="Zeta_carotene_desat/Oxidored"/>
</dbReference>
<reference evidence="2 3" key="1">
    <citation type="submission" date="2024-01" db="EMBL/GenBank/DDBJ databases">
        <title>New evidence supports the origin of RcGTA from prophage.</title>
        <authorList>
            <person name="Xu Y."/>
            <person name="Liu B."/>
            <person name="Chen F."/>
        </authorList>
    </citation>
    <scope>NUCLEOTIDE SEQUENCE [LARGE SCALE GENOMIC DNA]</scope>
    <source>
        <strain evidence="2 3">CBW1107-2</strain>
    </source>
</reference>
<dbReference type="SUPFAM" id="SSF51905">
    <property type="entry name" value="FAD/NAD(P)-binding domain"/>
    <property type="match status" value="1"/>
</dbReference>
<dbReference type="InterPro" id="IPR002937">
    <property type="entry name" value="Amino_oxidase"/>
</dbReference>
<gene>
    <name evidence="2" type="ORF">V1479_02185</name>
</gene>
<evidence type="ECO:0000313" key="2">
    <source>
        <dbReference type="EMBL" id="MEX4006092.1"/>
    </source>
</evidence>
<name>A0ABV3WN86_9HYPH</name>
<dbReference type="PANTHER" id="PTHR42923:SF17">
    <property type="entry name" value="AMINE OXIDASE DOMAIN-CONTAINING PROTEIN"/>
    <property type="match status" value="1"/>
</dbReference>
<dbReference type="PANTHER" id="PTHR42923">
    <property type="entry name" value="PROTOPORPHYRINOGEN OXIDASE"/>
    <property type="match status" value="1"/>
</dbReference>
<dbReference type="RefSeq" id="WP_368801459.1">
    <property type="nucleotide sequence ID" value="NZ_JAZHFV010000001.1"/>
</dbReference>
<proteinExistence type="predicted"/>
<dbReference type="Proteomes" id="UP001559025">
    <property type="component" value="Unassembled WGS sequence"/>
</dbReference>
<keyword evidence="3" id="KW-1185">Reference proteome</keyword>
<protein>
    <submittedName>
        <fullName evidence="2">FAD-dependent oxidoreductase</fullName>
    </submittedName>
</protein>
<feature type="domain" description="Amine oxidase" evidence="1">
    <location>
        <begin position="23"/>
        <end position="277"/>
    </location>
</feature>
<dbReference type="Pfam" id="PF01593">
    <property type="entry name" value="Amino_oxidase"/>
    <property type="match status" value="1"/>
</dbReference>
<evidence type="ECO:0000259" key="1">
    <source>
        <dbReference type="Pfam" id="PF01593"/>
    </source>
</evidence>
<dbReference type="Gene3D" id="1.10.405.20">
    <property type="match status" value="1"/>
</dbReference>
<dbReference type="Gene3D" id="3.30.70.1990">
    <property type="match status" value="1"/>
</dbReference>
<dbReference type="InterPro" id="IPR036188">
    <property type="entry name" value="FAD/NAD-bd_sf"/>
</dbReference>
<comment type="caution">
    <text evidence="2">The sequence shown here is derived from an EMBL/GenBank/DDBJ whole genome shotgun (WGS) entry which is preliminary data.</text>
</comment>
<accession>A0ABV3WN86</accession>
<sequence>MRHFPQSERPLKIAVVGSGIAALSAAWLLSQRHHVTVFEADNRVGGHCHTVDVGDVSVDTGFIVYNEPTYPNLTALFRHLDVPTKRSDMSFAVSMDQGALEYSGTNLAGLFAQHKNIASPRFWSMLRDLVRFYREAPAGIRGLDPSASLDEYLDGAGFGTAFREDHLYPMAAAIWSTPAIEIGSYPAVSFVRFCENHGLLKFFRRPVWRTVDGGSRAYVERLVAPFRDRIRTNAPVTEIRRVNGVVQVSTSTAEPEWFDHVVIGSHADQALHLLGDPTDQETELLGTFAYGLNETVLHGDERLMPRRRRVWSSWNYLSQSAAAGEARGKPCVTYWMNRLQDIPDKTPLFVTLSPLLRPADDKIFWQGVYRHPLFNAATLDAQRQLWSLQGRANTWFCGSYFGSGFHEDAIQAGLAVGESLGGVKRPWTVAGESDRIDVHAATRPPQPR</sequence>
<dbReference type="Gene3D" id="3.50.50.60">
    <property type="entry name" value="FAD/NAD(P)-binding domain"/>
    <property type="match status" value="1"/>
</dbReference>